<organism evidence="1">
    <name type="scientific">marine sediment metagenome</name>
    <dbReference type="NCBI Taxonomy" id="412755"/>
    <lineage>
        <taxon>unclassified sequences</taxon>
        <taxon>metagenomes</taxon>
        <taxon>ecological metagenomes</taxon>
    </lineage>
</organism>
<sequence length="288" mass="30507">MAIDTETKRRSMLGMSLMFLVVAPVPDGILSSVDRLHIIGFPGTIAPAAPGVTTTALNIISTTTISANHVSDSGGHLLIEKNLEVQGEAWFGGAVDYSHFEADGTYVMNGAATVFNDLVVPLSSARVPAANAPSWDSFVGNLNAYAYDLNDFQEFSTELAHSYKNAALIEFHIHGALNGSNVDDRTIKFEIEYTIADVPPEAGFGDVYPATTTIDGELTIPASTTDLTGFTLHIDNDTSGSFVQGAIVKGRVRRIASTGTEPTGDPFLTEVGLHIESDTIGTRTAAAK</sequence>
<proteinExistence type="predicted"/>
<dbReference type="EMBL" id="LAZR01000256">
    <property type="protein sequence ID" value="KKN78874.1"/>
    <property type="molecule type" value="Genomic_DNA"/>
</dbReference>
<reference evidence="1" key="1">
    <citation type="journal article" date="2015" name="Nature">
        <title>Complex archaea that bridge the gap between prokaryotes and eukaryotes.</title>
        <authorList>
            <person name="Spang A."/>
            <person name="Saw J.H."/>
            <person name="Jorgensen S.L."/>
            <person name="Zaremba-Niedzwiedzka K."/>
            <person name="Martijn J."/>
            <person name="Lind A.E."/>
            <person name="van Eijk R."/>
            <person name="Schleper C."/>
            <person name="Guy L."/>
            <person name="Ettema T.J."/>
        </authorList>
    </citation>
    <scope>NUCLEOTIDE SEQUENCE</scope>
</reference>
<name>A0A0F9TI02_9ZZZZ</name>
<comment type="caution">
    <text evidence="1">The sequence shown here is derived from an EMBL/GenBank/DDBJ whole genome shotgun (WGS) entry which is preliminary data.</text>
</comment>
<protein>
    <submittedName>
        <fullName evidence="1">Uncharacterized protein</fullName>
    </submittedName>
</protein>
<evidence type="ECO:0000313" key="1">
    <source>
        <dbReference type="EMBL" id="KKN78874.1"/>
    </source>
</evidence>
<accession>A0A0F9TI02</accession>
<dbReference type="AlphaFoldDB" id="A0A0F9TI02"/>
<gene>
    <name evidence="1" type="ORF">LCGC14_0346460</name>
</gene>